<organism evidence="1 2">
    <name type="scientific">Enhygromyxa salina</name>
    <dbReference type="NCBI Taxonomy" id="215803"/>
    <lineage>
        <taxon>Bacteria</taxon>
        <taxon>Pseudomonadati</taxon>
        <taxon>Myxococcota</taxon>
        <taxon>Polyangia</taxon>
        <taxon>Nannocystales</taxon>
        <taxon>Nannocystaceae</taxon>
        <taxon>Enhygromyxa</taxon>
    </lineage>
</organism>
<proteinExistence type="predicted"/>
<dbReference type="AlphaFoldDB" id="A0A0C1ZXV8"/>
<comment type="caution">
    <text evidence="1">The sequence shown here is derived from an EMBL/GenBank/DDBJ whole genome shotgun (WGS) entry which is preliminary data.</text>
</comment>
<reference evidence="1 2" key="1">
    <citation type="submission" date="2014-12" db="EMBL/GenBank/DDBJ databases">
        <title>Genome assembly of Enhygromyxa salina DSM 15201.</title>
        <authorList>
            <person name="Sharma G."/>
            <person name="Subramanian S."/>
        </authorList>
    </citation>
    <scope>NUCLEOTIDE SEQUENCE [LARGE SCALE GENOMIC DNA]</scope>
    <source>
        <strain evidence="1 2">DSM 15201</strain>
    </source>
</reference>
<accession>A0A0C1ZXV8</accession>
<gene>
    <name evidence="1" type="ORF">DB30_04955</name>
</gene>
<protein>
    <submittedName>
        <fullName evidence="1">Uncharacterized protein</fullName>
    </submittedName>
</protein>
<dbReference type="Proteomes" id="UP000031599">
    <property type="component" value="Unassembled WGS sequence"/>
</dbReference>
<evidence type="ECO:0000313" key="2">
    <source>
        <dbReference type="Proteomes" id="UP000031599"/>
    </source>
</evidence>
<sequence>MLRKSCQEVDADEIYIASMSGGPGVEIPGVELTLAKCEPCGDVRTLPGPFIGPEQLTAGRYSLELHAPTDFRGRVKVTITH</sequence>
<evidence type="ECO:0000313" key="1">
    <source>
        <dbReference type="EMBL" id="KIG16083.1"/>
    </source>
</evidence>
<dbReference type="RefSeq" id="WP_052550359.1">
    <property type="nucleotide sequence ID" value="NZ_JMCC02000043.1"/>
</dbReference>
<dbReference type="EMBL" id="JMCC02000043">
    <property type="protein sequence ID" value="KIG16083.1"/>
    <property type="molecule type" value="Genomic_DNA"/>
</dbReference>
<name>A0A0C1ZXV8_9BACT</name>